<keyword evidence="6" id="KW-0808">Transferase</keyword>
<dbReference type="GO" id="GO:0045719">
    <property type="term" value="P:negative regulation of glycogen biosynthetic process"/>
    <property type="evidence" value="ECO:0007669"/>
    <property type="project" value="TreeGrafter"/>
</dbReference>
<feature type="binding site" evidence="3">
    <location>
        <position position="600"/>
    </location>
    <ligand>
        <name>ATP</name>
        <dbReference type="ChEBI" id="CHEBI:30616"/>
    </ligand>
</feature>
<dbReference type="OMA" id="PWKVPRM"/>
<dbReference type="RefSeq" id="XP_016604886.1">
    <property type="nucleotide sequence ID" value="XM_016755835.1"/>
</dbReference>
<feature type="compositionally biased region" description="Low complexity" evidence="4">
    <location>
        <begin position="276"/>
        <end position="285"/>
    </location>
</feature>
<gene>
    <name evidence="6" type="ORF">SPPG_07678</name>
</gene>
<dbReference type="InterPro" id="IPR017441">
    <property type="entry name" value="Protein_kinase_ATP_BS"/>
</dbReference>
<name>A0A0L0H7H3_SPIPD</name>
<keyword evidence="7" id="KW-1185">Reference proteome</keyword>
<sequence>MKRNIAFFETLIEFPVCACCVSTDSSFGTISTPFLTVTSRFHMMEYMRPITSVARASPSDDATSTKSSVTAENPLAKPVSTSSSPSSSHLQLEDEETDLQTFRLREPSGPVSDSEHDSIVEEAWTSNDRFVPYRRAITPPPVASRRAATVDGSSIVKKPPTGPVSLLWKPKQPVLRDRVGDIESDEESDGLSWSSGSSFSVGETRRGVYIPSEFRAIGEGPKMADRIVSIDENEEHEEGSSAADDSENNDVPSPLFSSSNARHVRQETPPPVPTKALRPALLRPLGAPSTGHLNRWKVVNDLASPKEVIEEEEEEGDAANQGSSQSLAEEPTSTPLAPAKLKEIRSLSASWRPKMSMFHKSSSGRLVPGSSEPSTTVDSEDRKKPPTHLSSQTTLSGSQTSLTGSQTNLAVPKPAEPDQAPVKHKWFRPLRPFFPKLYSKDTEKQPMQLHPLAHETTVHSLTNIDPPPESKPKHQKSSKASKHGPSSAAAASRRTKETPLLKRLMMRKEKAASNEVAPTSDPGKKRQDKETRRMQPYTNQRAEQNGVVRHTSEDDISIESMAEQQKFESRYRILKRIGTGGHSTVRLAQRISDGTLVVCKFIRETSVWHWHKDPRSPTGRIPLEVHIMRQFIAQGNNPGIIRYIEHYCVESRFIIVMEYLGEEWVDLYDFIEMYGPVEEEITKDIFGQIVETLQYVHWSGYVHNDIKDENIMINTRTRQTKLIDFGSATPLRPGETTDLFYGTKKFSSPEAVQGLAYYPEAQEVWALGTLLYVLLFKMDPFKDDDEIVDLEIVDRIEETVARSRRDGRDPIHVSPEAVQVLKGLMDKDWGARMRIGEIMNMRFFQGYHQRKKVDVA</sequence>
<dbReference type="GO" id="GO:0035556">
    <property type="term" value="P:intracellular signal transduction"/>
    <property type="evidence" value="ECO:0007669"/>
    <property type="project" value="TreeGrafter"/>
</dbReference>
<dbReference type="Gene3D" id="3.30.200.20">
    <property type="entry name" value="Phosphorylase Kinase, domain 1"/>
    <property type="match status" value="1"/>
</dbReference>
<dbReference type="PANTHER" id="PTHR24346:SF51">
    <property type="entry name" value="PAS DOMAIN-CONTAINING SERINE_THREONINE-PROTEIN KINASE"/>
    <property type="match status" value="1"/>
</dbReference>
<dbReference type="PROSITE" id="PS50011">
    <property type="entry name" value="PROTEIN_KINASE_DOM"/>
    <property type="match status" value="1"/>
</dbReference>
<feature type="compositionally biased region" description="Polar residues" evidence="4">
    <location>
        <begin position="60"/>
        <end position="71"/>
    </location>
</feature>
<evidence type="ECO:0000256" key="1">
    <source>
        <dbReference type="ARBA" id="ARBA00022741"/>
    </source>
</evidence>
<dbReference type="PANTHER" id="PTHR24346">
    <property type="entry name" value="MAP/MICROTUBULE AFFINITY-REGULATING KINASE"/>
    <property type="match status" value="1"/>
</dbReference>
<dbReference type="Pfam" id="PF00069">
    <property type="entry name" value="Pkinase"/>
    <property type="match status" value="1"/>
</dbReference>
<feature type="compositionally biased region" description="Polar residues" evidence="4">
    <location>
        <begin position="249"/>
        <end position="261"/>
    </location>
</feature>
<feature type="domain" description="Protein kinase" evidence="5">
    <location>
        <begin position="571"/>
        <end position="844"/>
    </location>
</feature>
<dbReference type="PROSITE" id="PS00107">
    <property type="entry name" value="PROTEIN_KINASE_ATP"/>
    <property type="match status" value="1"/>
</dbReference>
<dbReference type="PROSITE" id="PS00108">
    <property type="entry name" value="PROTEIN_KINASE_ST"/>
    <property type="match status" value="1"/>
</dbReference>
<dbReference type="Gene3D" id="1.10.510.10">
    <property type="entry name" value="Transferase(Phosphotransferase) domain 1"/>
    <property type="match status" value="1"/>
</dbReference>
<dbReference type="eggNOG" id="KOG0583">
    <property type="taxonomic scope" value="Eukaryota"/>
</dbReference>
<dbReference type="GO" id="GO:0005524">
    <property type="term" value="F:ATP binding"/>
    <property type="evidence" value="ECO:0007669"/>
    <property type="project" value="UniProtKB-UniRule"/>
</dbReference>
<dbReference type="AlphaFoldDB" id="A0A0L0H7H3"/>
<feature type="compositionally biased region" description="Basic and acidic residues" evidence="4">
    <location>
        <begin position="494"/>
        <end position="512"/>
    </location>
</feature>
<dbReference type="InterPro" id="IPR008271">
    <property type="entry name" value="Ser/Thr_kinase_AS"/>
</dbReference>
<dbReference type="InterPro" id="IPR011009">
    <property type="entry name" value="Kinase-like_dom_sf"/>
</dbReference>
<feature type="compositionally biased region" description="Low complexity" evidence="4">
    <location>
        <begin position="389"/>
        <end position="407"/>
    </location>
</feature>
<feature type="region of interest" description="Disordered" evidence="4">
    <location>
        <begin position="308"/>
        <end position="426"/>
    </location>
</feature>
<dbReference type="GO" id="GO:0005634">
    <property type="term" value="C:nucleus"/>
    <property type="evidence" value="ECO:0007669"/>
    <property type="project" value="TreeGrafter"/>
</dbReference>
<organism evidence="6 7">
    <name type="scientific">Spizellomyces punctatus (strain DAOM BR117)</name>
    <dbReference type="NCBI Taxonomy" id="645134"/>
    <lineage>
        <taxon>Eukaryota</taxon>
        <taxon>Fungi</taxon>
        <taxon>Fungi incertae sedis</taxon>
        <taxon>Chytridiomycota</taxon>
        <taxon>Chytridiomycota incertae sedis</taxon>
        <taxon>Chytridiomycetes</taxon>
        <taxon>Spizellomycetales</taxon>
        <taxon>Spizellomycetaceae</taxon>
        <taxon>Spizellomyces</taxon>
    </lineage>
</organism>
<evidence type="ECO:0000313" key="7">
    <source>
        <dbReference type="Proteomes" id="UP000053201"/>
    </source>
</evidence>
<evidence type="ECO:0000259" key="5">
    <source>
        <dbReference type="PROSITE" id="PS50011"/>
    </source>
</evidence>
<evidence type="ECO:0000256" key="3">
    <source>
        <dbReference type="PROSITE-ProRule" id="PRU10141"/>
    </source>
</evidence>
<feature type="compositionally biased region" description="Basic residues" evidence="4">
    <location>
        <begin position="473"/>
        <end position="482"/>
    </location>
</feature>
<accession>A0A0L0H7H3</accession>
<reference evidence="6 7" key="1">
    <citation type="submission" date="2009-08" db="EMBL/GenBank/DDBJ databases">
        <title>The Genome Sequence of Spizellomyces punctatus strain DAOM BR117.</title>
        <authorList>
            <consortium name="The Broad Institute Genome Sequencing Platform"/>
            <person name="Russ C."/>
            <person name="Cuomo C."/>
            <person name="Shea T."/>
            <person name="Young S.K."/>
            <person name="Zeng Q."/>
            <person name="Koehrsen M."/>
            <person name="Haas B."/>
            <person name="Borodovsky M."/>
            <person name="Guigo R."/>
            <person name="Alvarado L."/>
            <person name="Berlin A."/>
            <person name="Bochicchio J."/>
            <person name="Borenstein D."/>
            <person name="Chapman S."/>
            <person name="Chen Z."/>
            <person name="Engels R."/>
            <person name="Freedman E."/>
            <person name="Gellesch M."/>
            <person name="Goldberg J."/>
            <person name="Griggs A."/>
            <person name="Gujja S."/>
            <person name="Heiman D."/>
            <person name="Hepburn T."/>
            <person name="Howarth C."/>
            <person name="Jen D."/>
            <person name="Larson L."/>
            <person name="Lewis B."/>
            <person name="Mehta T."/>
            <person name="Park D."/>
            <person name="Pearson M."/>
            <person name="Roberts A."/>
            <person name="Saif S."/>
            <person name="Shenoy N."/>
            <person name="Sisk P."/>
            <person name="Stolte C."/>
            <person name="Sykes S."/>
            <person name="Thomson T."/>
            <person name="Walk T."/>
            <person name="White J."/>
            <person name="Yandava C."/>
            <person name="Burger G."/>
            <person name="Gray M.W."/>
            <person name="Holland P.W.H."/>
            <person name="King N."/>
            <person name="Lang F.B.F."/>
            <person name="Roger A.J."/>
            <person name="Ruiz-Trillo I."/>
            <person name="Lander E."/>
            <person name="Nusbaum C."/>
        </authorList>
    </citation>
    <scope>NUCLEOTIDE SEQUENCE [LARGE SCALE GENOMIC DNA]</scope>
    <source>
        <strain evidence="6 7">DAOM BR117</strain>
    </source>
</reference>
<dbReference type="SMART" id="SM00220">
    <property type="entry name" value="S_TKc"/>
    <property type="match status" value="1"/>
</dbReference>
<dbReference type="OrthoDB" id="10252171at2759"/>
<feature type="compositionally biased region" description="Polar residues" evidence="4">
    <location>
        <begin position="320"/>
        <end position="335"/>
    </location>
</feature>
<feature type="region of interest" description="Disordered" evidence="4">
    <location>
        <begin position="233"/>
        <end position="292"/>
    </location>
</feature>
<evidence type="ECO:0000313" key="6">
    <source>
        <dbReference type="EMBL" id="KNC96846.1"/>
    </source>
</evidence>
<dbReference type="EMBL" id="KQ257466">
    <property type="protein sequence ID" value="KNC96846.1"/>
    <property type="molecule type" value="Genomic_DNA"/>
</dbReference>
<evidence type="ECO:0000256" key="2">
    <source>
        <dbReference type="ARBA" id="ARBA00022840"/>
    </source>
</evidence>
<dbReference type="GeneID" id="27690876"/>
<keyword evidence="1 3" id="KW-0547">Nucleotide-binding</keyword>
<dbReference type="GO" id="GO:0005829">
    <property type="term" value="C:cytosol"/>
    <property type="evidence" value="ECO:0007669"/>
    <property type="project" value="TreeGrafter"/>
</dbReference>
<feature type="region of interest" description="Disordered" evidence="4">
    <location>
        <begin position="438"/>
        <end position="541"/>
    </location>
</feature>
<dbReference type="GO" id="GO:0004674">
    <property type="term" value="F:protein serine/threonine kinase activity"/>
    <property type="evidence" value="ECO:0007669"/>
    <property type="project" value="TreeGrafter"/>
</dbReference>
<feature type="compositionally biased region" description="Basic and acidic residues" evidence="4">
    <location>
        <begin position="522"/>
        <end position="533"/>
    </location>
</feature>
<dbReference type="SUPFAM" id="SSF56112">
    <property type="entry name" value="Protein kinase-like (PK-like)"/>
    <property type="match status" value="1"/>
</dbReference>
<proteinExistence type="predicted"/>
<evidence type="ECO:0000256" key="4">
    <source>
        <dbReference type="SAM" id="MobiDB-lite"/>
    </source>
</evidence>
<keyword evidence="6" id="KW-0418">Kinase</keyword>
<dbReference type="InParanoid" id="A0A0L0H7H3"/>
<feature type="region of interest" description="Disordered" evidence="4">
    <location>
        <begin position="55"/>
        <end position="97"/>
    </location>
</feature>
<dbReference type="STRING" id="645134.A0A0L0H7H3"/>
<keyword evidence="2 3" id="KW-0067">ATP-binding</keyword>
<dbReference type="Proteomes" id="UP000053201">
    <property type="component" value="Unassembled WGS sequence"/>
</dbReference>
<dbReference type="VEuPathDB" id="FungiDB:SPPG_07678"/>
<protein>
    <submittedName>
        <fullName evidence="6">CAMK protein kinase</fullName>
    </submittedName>
</protein>
<dbReference type="InterPro" id="IPR000719">
    <property type="entry name" value="Prot_kinase_dom"/>
</dbReference>